<dbReference type="OrthoDB" id="3058101at2759"/>
<dbReference type="EMBL" id="JADNYJ010000791">
    <property type="protein sequence ID" value="KAF8868113.1"/>
    <property type="molecule type" value="Genomic_DNA"/>
</dbReference>
<dbReference type="Proteomes" id="UP000724874">
    <property type="component" value="Unassembled WGS sequence"/>
</dbReference>
<reference evidence="1" key="1">
    <citation type="submission" date="2020-11" db="EMBL/GenBank/DDBJ databases">
        <authorList>
            <consortium name="DOE Joint Genome Institute"/>
            <person name="Ahrendt S."/>
            <person name="Riley R."/>
            <person name="Andreopoulos W."/>
            <person name="LaButti K."/>
            <person name="Pangilinan J."/>
            <person name="Ruiz-duenas F.J."/>
            <person name="Barrasa J.M."/>
            <person name="Sanchez-Garcia M."/>
            <person name="Camarero S."/>
            <person name="Miyauchi S."/>
            <person name="Serrano A."/>
            <person name="Linde D."/>
            <person name="Babiker R."/>
            <person name="Drula E."/>
            <person name="Ayuso-Fernandez I."/>
            <person name="Pacheco R."/>
            <person name="Padilla G."/>
            <person name="Ferreira P."/>
            <person name="Barriuso J."/>
            <person name="Kellner H."/>
            <person name="Castanera R."/>
            <person name="Alfaro M."/>
            <person name="Ramirez L."/>
            <person name="Pisabarro A.G."/>
            <person name="Kuo A."/>
            <person name="Tritt A."/>
            <person name="Lipzen A."/>
            <person name="He G."/>
            <person name="Yan M."/>
            <person name="Ng V."/>
            <person name="Cullen D."/>
            <person name="Martin F."/>
            <person name="Rosso M.-N."/>
            <person name="Henrissat B."/>
            <person name="Hibbett D."/>
            <person name="Martinez A.T."/>
            <person name="Grigoriev I.V."/>
        </authorList>
    </citation>
    <scope>NUCLEOTIDE SEQUENCE</scope>
    <source>
        <strain evidence="1">AH 44721</strain>
    </source>
</reference>
<gene>
    <name evidence="1" type="ORF">CPB84DRAFT_1819515</name>
</gene>
<organism evidence="1 2">
    <name type="scientific">Gymnopilus junonius</name>
    <name type="common">Spectacular rustgill mushroom</name>
    <name type="synonym">Gymnopilus spectabilis subsp. junonius</name>
    <dbReference type="NCBI Taxonomy" id="109634"/>
    <lineage>
        <taxon>Eukaryota</taxon>
        <taxon>Fungi</taxon>
        <taxon>Dikarya</taxon>
        <taxon>Basidiomycota</taxon>
        <taxon>Agaricomycotina</taxon>
        <taxon>Agaricomycetes</taxon>
        <taxon>Agaricomycetidae</taxon>
        <taxon>Agaricales</taxon>
        <taxon>Agaricineae</taxon>
        <taxon>Hymenogastraceae</taxon>
        <taxon>Gymnopilus</taxon>
    </lineage>
</organism>
<protein>
    <submittedName>
        <fullName evidence="1">Uncharacterized protein</fullName>
    </submittedName>
</protein>
<sequence>MQTRQLVDPLPRSVWKLIIQDLYVDFEKVYASTDWEYCHCDDLKEFAGRFSLKPVKSEGEWIRVFKAWRAGVKCLYPHREMELEAPFHLDDCNHLHLPLLSQMFCSSHKHDSVDQGESTSKCSMVLCQNWNAGICLDPCCKHGVCCECGKQHQARDHEVCYTHL</sequence>
<comment type="caution">
    <text evidence="1">The sequence shown here is derived from an EMBL/GenBank/DDBJ whole genome shotgun (WGS) entry which is preliminary data.</text>
</comment>
<evidence type="ECO:0000313" key="1">
    <source>
        <dbReference type="EMBL" id="KAF8868113.1"/>
    </source>
</evidence>
<keyword evidence="2" id="KW-1185">Reference proteome</keyword>
<accession>A0A9P5N859</accession>
<dbReference type="AlphaFoldDB" id="A0A9P5N859"/>
<name>A0A9P5N859_GYMJU</name>
<proteinExistence type="predicted"/>
<evidence type="ECO:0000313" key="2">
    <source>
        <dbReference type="Proteomes" id="UP000724874"/>
    </source>
</evidence>